<dbReference type="GO" id="GO:0015179">
    <property type="term" value="F:L-amino acid transmembrane transporter activity"/>
    <property type="evidence" value="ECO:0007669"/>
    <property type="project" value="TreeGrafter"/>
</dbReference>
<feature type="transmembrane region" description="Helical" evidence="9">
    <location>
        <begin position="36"/>
        <end position="58"/>
    </location>
</feature>
<dbReference type="InterPro" id="IPR013057">
    <property type="entry name" value="AA_transpt_TM"/>
</dbReference>
<feature type="transmembrane region" description="Helical" evidence="9">
    <location>
        <begin position="328"/>
        <end position="346"/>
    </location>
</feature>
<evidence type="ECO:0000256" key="7">
    <source>
        <dbReference type="ARBA" id="ARBA00023136"/>
    </source>
</evidence>
<dbReference type="EMBL" id="JANBUL010000263">
    <property type="protein sequence ID" value="KAJ2777859.1"/>
    <property type="molecule type" value="Genomic_DNA"/>
</dbReference>
<evidence type="ECO:0000256" key="9">
    <source>
        <dbReference type="SAM" id="Phobius"/>
    </source>
</evidence>
<evidence type="ECO:0000256" key="8">
    <source>
        <dbReference type="SAM" id="MobiDB-lite"/>
    </source>
</evidence>
<dbReference type="GO" id="GO:0016020">
    <property type="term" value="C:membrane"/>
    <property type="evidence" value="ECO:0007669"/>
    <property type="project" value="UniProtKB-SubCell"/>
</dbReference>
<keyword evidence="12" id="KW-1185">Reference proteome</keyword>
<keyword evidence="4 9" id="KW-0812">Transmembrane</keyword>
<feature type="transmembrane region" description="Helical" evidence="9">
    <location>
        <begin position="238"/>
        <end position="258"/>
    </location>
</feature>
<evidence type="ECO:0000256" key="2">
    <source>
        <dbReference type="ARBA" id="ARBA00008066"/>
    </source>
</evidence>
<feature type="transmembrane region" description="Helical" evidence="9">
    <location>
        <begin position="12"/>
        <end position="30"/>
    </location>
</feature>
<evidence type="ECO:0000256" key="4">
    <source>
        <dbReference type="ARBA" id="ARBA00022692"/>
    </source>
</evidence>
<evidence type="ECO:0000256" key="3">
    <source>
        <dbReference type="ARBA" id="ARBA00022448"/>
    </source>
</evidence>
<comment type="caution">
    <text evidence="11">The sequence shown here is derived from an EMBL/GenBank/DDBJ whole genome shotgun (WGS) entry which is preliminary data.</text>
</comment>
<dbReference type="OrthoDB" id="28208at2759"/>
<dbReference type="PANTHER" id="PTHR22950">
    <property type="entry name" value="AMINO ACID TRANSPORTER"/>
    <property type="match status" value="1"/>
</dbReference>
<keyword evidence="5" id="KW-0029">Amino-acid transport</keyword>
<keyword evidence="3" id="KW-0813">Transport</keyword>
<evidence type="ECO:0000256" key="6">
    <source>
        <dbReference type="ARBA" id="ARBA00022989"/>
    </source>
</evidence>
<evidence type="ECO:0000259" key="10">
    <source>
        <dbReference type="Pfam" id="PF01490"/>
    </source>
</evidence>
<evidence type="ECO:0000256" key="1">
    <source>
        <dbReference type="ARBA" id="ARBA00004141"/>
    </source>
</evidence>
<feature type="transmembrane region" description="Helical" evidence="9">
    <location>
        <begin position="198"/>
        <end position="217"/>
    </location>
</feature>
<dbReference type="AlphaFoldDB" id="A0A9W8H4R3"/>
<keyword evidence="7 9" id="KW-0472">Membrane</keyword>
<feature type="transmembrane region" description="Helical" evidence="9">
    <location>
        <begin position="79"/>
        <end position="102"/>
    </location>
</feature>
<evidence type="ECO:0000256" key="5">
    <source>
        <dbReference type="ARBA" id="ARBA00022970"/>
    </source>
</evidence>
<proteinExistence type="inferred from homology"/>
<sequence length="458" mass="46900">MPGRLSPVGAGFNLVNTIVGSGILALPYALREAGFYAGLAAMAAVAALSYAALTLLIYSGRRSGLDRFDAASGAALGRAGRGLLAFALLVNSVGSCVSYLIIVGDTGAVVAQQALGARLLTSRAAVMALAAVGCTLPLLFFRTLEPLVRPSVASTACLPLIVAIVAVRGPAYRDRAPPGGPGPGPVPVPAPGPVPTPVLGPSVLPAVGVIAFAYSCTQTAFQSYQTLRAKTLRAWRRAAGLANGLALAIYLAFSVAGYRAFGLRTEPNVLNNFARDDALANVARALLAFSLTLTYPMQFYPIRDLLADALGLAPPPPPHSPPHHRARFCALTVALFAATLAAALAIDDLGFVFKLIGTAASSLLLFGLPGAIYLCLASPYHPSAPKSSSSSPSSSAESASPLLLPPPPAAPASSDDCSSDRSDIAEPLTSLVAVLLLMVGAAVFAIGTWTSVREHIRA</sequence>
<dbReference type="Pfam" id="PF01490">
    <property type="entry name" value="Aa_trans"/>
    <property type="match status" value="1"/>
</dbReference>
<evidence type="ECO:0000313" key="11">
    <source>
        <dbReference type="EMBL" id="KAJ2777859.1"/>
    </source>
</evidence>
<feature type="domain" description="Amino acid transporter transmembrane" evidence="10">
    <location>
        <begin position="6"/>
        <end position="379"/>
    </location>
</feature>
<reference evidence="11" key="1">
    <citation type="submission" date="2022-07" db="EMBL/GenBank/DDBJ databases">
        <title>Phylogenomic reconstructions and comparative analyses of Kickxellomycotina fungi.</title>
        <authorList>
            <person name="Reynolds N.K."/>
            <person name="Stajich J.E."/>
            <person name="Barry K."/>
            <person name="Grigoriev I.V."/>
            <person name="Crous P."/>
            <person name="Smith M.E."/>
        </authorList>
    </citation>
    <scope>NUCLEOTIDE SEQUENCE</scope>
    <source>
        <strain evidence="11">NBRC 105414</strain>
    </source>
</reference>
<protein>
    <recommendedName>
        <fullName evidence="10">Amino acid transporter transmembrane domain-containing protein</fullName>
    </recommendedName>
</protein>
<feature type="transmembrane region" description="Helical" evidence="9">
    <location>
        <begin position="352"/>
        <end position="376"/>
    </location>
</feature>
<evidence type="ECO:0000313" key="12">
    <source>
        <dbReference type="Proteomes" id="UP001140217"/>
    </source>
</evidence>
<feature type="compositionally biased region" description="Low complexity" evidence="8">
    <location>
        <begin position="386"/>
        <end position="402"/>
    </location>
</feature>
<feature type="region of interest" description="Disordered" evidence="8">
    <location>
        <begin position="386"/>
        <end position="421"/>
    </location>
</feature>
<feature type="transmembrane region" description="Helical" evidence="9">
    <location>
        <begin position="152"/>
        <end position="171"/>
    </location>
</feature>
<dbReference type="PANTHER" id="PTHR22950:SF458">
    <property type="entry name" value="SODIUM-COUPLED NEUTRAL AMINO ACID TRANSPORTER 11-RELATED"/>
    <property type="match status" value="1"/>
</dbReference>
<comment type="similarity">
    <text evidence="2">Belongs to the amino acid/polyamine transporter 2 family.</text>
</comment>
<keyword evidence="6 9" id="KW-1133">Transmembrane helix</keyword>
<feature type="transmembrane region" description="Helical" evidence="9">
    <location>
        <begin position="428"/>
        <end position="449"/>
    </location>
</feature>
<feature type="transmembrane region" description="Helical" evidence="9">
    <location>
        <begin position="122"/>
        <end position="140"/>
    </location>
</feature>
<gene>
    <name evidence="11" type="ORF">H4R18_004928</name>
</gene>
<name>A0A9W8H4R3_9FUNG</name>
<accession>A0A9W8H4R3</accession>
<organism evidence="11 12">
    <name type="scientific">Coemansia javaensis</name>
    <dbReference type="NCBI Taxonomy" id="2761396"/>
    <lineage>
        <taxon>Eukaryota</taxon>
        <taxon>Fungi</taxon>
        <taxon>Fungi incertae sedis</taxon>
        <taxon>Zoopagomycota</taxon>
        <taxon>Kickxellomycotina</taxon>
        <taxon>Kickxellomycetes</taxon>
        <taxon>Kickxellales</taxon>
        <taxon>Kickxellaceae</taxon>
        <taxon>Coemansia</taxon>
    </lineage>
</organism>
<dbReference type="Proteomes" id="UP001140217">
    <property type="component" value="Unassembled WGS sequence"/>
</dbReference>
<comment type="subcellular location">
    <subcellularLocation>
        <location evidence="1">Membrane</location>
        <topology evidence="1">Multi-pass membrane protein</topology>
    </subcellularLocation>
</comment>